<proteinExistence type="predicted"/>
<protein>
    <submittedName>
        <fullName evidence="2">Uncharacterized protein LOC142170486</fullName>
    </submittedName>
</protein>
<evidence type="ECO:0000313" key="2">
    <source>
        <dbReference type="RefSeq" id="XP_075088510.1"/>
    </source>
</evidence>
<dbReference type="RefSeq" id="XP_075088510.1">
    <property type="nucleotide sequence ID" value="XM_075232409.1"/>
</dbReference>
<accession>A0AC58SU65</accession>
<evidence type="ECO:0000313" key="1">
    <source>
        <dbReference type="Proteomes" id="UP000790787"/>
    </source>
</evidence>
<organism evidence="1 2">
    <name type="scientific">Nicotiana tabacum</name>
    <name type="common">Common tobacco</name>
    <dbReference type="NCBI Taxonomy" id="4097"/>
    <lineage>
        <taxon>Eukaryota</taxon>
        <taxon>Viridiplantae</taxon>
        <taxon>Streptophyta</taxon>
        <taxon>Embryophyta</taxon>
        <taxon>Tracheophyta</taxon>
        <taxon>Spermatophyta</taxon>
        <taxon>Magnoliopsida</taxon>
        <taxon>eudicotyledons</taxon>
        <taxon>Gunneridae</taxon>
        <taxon>Pentapetalae</taxon>
        <taxon>asterids</taxon>
        <taxon>lamiids</taxon>
        <taxon>Solanales</taxon>
        <taxon>Solanaceae</taxon>
        <taxon>Nicotianoideae</taxon>
        <taxon>Nicotianeae</taxon>
        <taxon>Nicotiana</taxon>
    </lineage>
</organism>
<sequence>MRVALLVQNKLDFVDGTCVKGSYKGELEIQWERCNDVVVSWLGRTVASELVPNIMYASSAKKVWDEFKERFDKDNLTSIYQLWVEIASLKQGTESVASYFSKMKYLWDELDILAPLPSCDCEESRPYMEHLVRQRLLQFLMGHNESNSQVRSNVLQRKLVLSVNQAYAVTVQEESQRALGVVEPNKEPLTMLA</sequence>
<gene>
    <name evidence="2" type="primary">LOC142170486</name>
</gene>
<dbReference type="Proteomes" id="UP000790787">
    <property type="component" value="Chromosome 16"/>
</dbReference>
<reference evidence="2" key="2">
    <citation type="submission" date="2025-08" db="UniProtKB">
        <authorList>
            <consortium name="RefSeq"/>
        </authorList>
    </citation>
    <scope>IDENTIFICATION</scope>
    <source>
        <tissue evidence="2">Leaf</tissue>
    </source>
</reference>
<name>A0AC58SU65_TOBAC</name>
<keyword evidence="1" id="KW-1185">Reference proteome</keyword>
<reference evidence="1" key="1">
    <citation type="journal article" date="2014" name="Nat. Commun.">
        <title>The tobacco genome sequence and its comparison with those of tomato and potato.</title>
        <authorList>
            <person name="Sierro N."/>
            <person name="Battey J.N."/>
            <person name="Ouadi S."/>
            <person name="Bakaher N."/>
            <person name="Bovet L."/>
            <person name="Willig A."/>
            <person name="Goepfert S."/>
            <person name="Peitsch M.C."/>
            <person name="Ivanov N.V."/>
        </authorList>
    </citation>
    <scope>NUCLEOTIDE SEQUENCE [LARGE SCALE GENOMIC DNA]</scope>
</reference>